<gene>
    <name evidence="1" type="ORF">S03H2_19347</name>
</gene>
<organism evidence="1">
    <name type="scientific">marine sediment metagenome</name>
    <dbReference type="NCBI Taxonomy" id="412755"/>
    <lineage>
        <taxon>unclassified sequences</taxon>
        <taxon>metagenomes</taxon>
        <taxon>ecological metagenomes</taxon>
    </lineage>
</organism>
<comment type="caution">
    <text evidence="1">The sequence shown here is derived from an EMBL/GenBank/DDBJ whole genome shotgun (WGS) entry which is preliminary data.</text>
</comment>
<accession>X1HIA2</accession>
<proteinExistence type="predicted"/>
<evidence type="ECO:0000313" key="1">
    <source>
        <dbReference type="EMBL" id="GAH45008.1"/>
    </source>
</evidence>
<reference evidence="1" key="1">
    <citation type="journal article" date="2014" name="Front. Microbiol.">
        <title>High frequency of phylogenetically diverse reductive dehalogenase-homologous genes in deep subseafloor sedimentary metagenomes.</title>
        <authorList>
            <person name="Kawai M."/>
            <person name="Futagami T."/>
            <person name="Toyoda A."/>
            <person name="Takaki Y."/>
            <person name="Nishi S."/>
            <person name="Hori S."/>
            <person name="Arai W."/>
            <person name="Tsubouchi T."/>
            <person name="Morono Y."/>
            <person name="Uchiyama I."/>
            <person name="Ito T."/>
            <person name="Fujiyama A."/>
            <person name="Inagaki F."/>
            <person name="Takami H."/>
        </authorList>
    </citation>
    <scope>NUCLEOTIDE SEQUENCE</scope>
    <source>
        <strain evidence="1">Expedition CK06-06</strain>
    </source>
</reference>
<sequence length="132" mass="15101">MYYAWNFTLAADQSEATKTVTDLYMEKGTITRAEIIFPVGCANLVFAHLNDALHQVWPKEPIFKFIGDGANIICTDEYEIKEPPFMIQFHGWNTDEIYAHTITVRIQILPAKEILHKVIGSIIDYSKLKRPG</sequence>
<dbReference type="AlphaFoldDB" id="X1HIA2"/>
<protein>
    <submittedName>
        <fullName evidence="1">Uncharacterized protein</fullName>
    </submittedName>
</protein>
<dbReference type="EMBL" id="BARU01010099">
    <property type="protein sequence ID" value="GAH45008.1"/>
    <property type="molecule type" value="Genomic_DNA"/>
</dbReference>
<name>X1HIA2_9ZZZZ</name>